<name>A0ABR8KTF6_9ACTN</name>
<sequence length="416" mass="44113">MRTRILRVTAALAAAVLPAACASTTPRDLETWNETDAAAASAAAQERPSPSCLTGSPTPQPSPVRGGGWRVAYYDYRDRIRGLAVTREGTVWAAGARVPEPCGPETKAPLVLRGDGGRWREVPAPPLTEPRAVAASSDRDVWLFGENAAARWNGRRWTAAPGPGAEPQRVHATASGDVWAILNANFLDGAGGAEGAWGSRAELRHWDGTRWRTARPPLVAKGLDGLPGGEVWVAGSSRGRAAVARWNGWSWSTVPLPAVPALHGASAPHGGQLSELVDLAVDESGGVAAVGWVAWVCGTEEEDVTYCGSTLFLRRENGRWSYSLPSEPELDPQLRLEADGKGGFWLFYAKNEWNTAVGHLSGGKWTYGTFPAGPLGHTRVAAIVGEPGAARVWAAVADDTEAEEPPYRGGGIWLGE</sequence>
<dbReference type="SUPFAM" id="SSF63829">
    <property type="entry name" value="Calcium-dependent phosphotriesterase"/>
    <property type="match status" value="1"/>
</dbReference>
<evidence type="ECO:0000313" key="4">
    <source>
        <dbReference type="Proteomes" id="UP000653231"/>
    </source>
</evidence>
<evidence type="ECO:0008006" key="5">
    <source>
        <dbReference type="Google" id="ProtNLM"/>
    </source>
</evidence>
<dbReference type="Proteomes" id="UP000653231">
    <property type="component" value="Unassembled WGS sequence"/>
</dbReference>
<dbReference type="EMBL" id="JACXRZ010000002">
    <property type="protein sequence ID" value="MBD3142042.1"/>
    <property type="molecule type" value="Genomic_DNA"/>
</dbReference>
<evidence type="ECO:0000256" key="2">
    <source>
        <dbReference type="SAM" id="SignalP"/>
    </source>
</evidence>
<feature type="signal peptide" evidence="2">
    <location>
        <begin position="1"/>
        <end position="22"/>
    </location>
</feature>
<dbReference type="RefSeq" id="WP_191049864.1">
    <property type="nucleotide sequence ID" value="NZ_JACXRZ010000002.1"/>
</dbReference>
<comment type="caution">
    <text evidence="3">The sequence shown here is derived from an EMBL/GenBank/DDBJ whole genome shotgun (WGS) entry which is preliminary data.</text>
</comment>
<proteinExistence type="predicted"/>
<reference evidence="3 4" key="1">
    <citation type="submission" date="2020-09" db="EMBL/GenBank/DDBJ databases">
        <title>Actinomycete isolated from the Camponotus japonicus Mayr.</title>
        <authorList>
            <person name="Gong X."/>
        </authorList>
    </citation>
    <scope>NUCLEOTIDE SEQUENCE [LARGE SCALE GENOMIC DNA]</scope>
    <source>
        <strain evidence="3 4">2C-HV3</strain>
    </source>
</reference>
<feature type="region of interest" description="Disordered" evidence="1">
    <location>
        <begin position="36"/>
        <end position="64"/>
    </location>
</feature>
<organism evidence="3 4">
    <name type="scientific">Microbispora bryophytorum subsp. camponoti</name>
    <dbReference type="NCBI Taxonomy" id="1677852"/>
    <lineage>
        <taxon>Bacteria</taxon>
        <taxon>Bacillati</taxon>
        <taxon>Actinomycetota</taxon>
        <taxon>Actinomycetes</taxon>
        <taxon>Streptosporangiales</taxon>
        <taxon>Streptosporangiaceae</taxon>
        <taxon>Microbispora</taxon>
    </lineage>
</organism>
<keyword evidence="2" id="KW-0732">Signal</keyword>
<evidence type="ECO:0000313" key="3">
    <source>
        <dbReference type="EMBL" id="MBD3142042.1"/>
    </source>
</evidence>
<feature type="chain" id="PRO_5045361358" description="Exo-alpha-sialidase" evidence="2">
    <location>
        <begin position="23"/>
        <end position="416"/>
    </location>
</feature>
<keyword evidence="4" id="KW-1185">Reference proteome</keyword>
<accession>A0ABR8KTF6</accession>
<evidence type="ECO:0000256" key="1">
    <source>
        <dbReference type="SAM" id="MobiDB-lite"/>
    </source>
</evidence>
<protein>
    <recommendedName>
        <fullName evidence="5">Exo-alpha-sialidase</fullName>
    </recommendedName>
</protein>
<gene>
    <name evidence="3" type="ORF">IEQ31_02410</name>
</gene>